<dbReference type="Gene3D" id="3.40.50.150">
    <property type="entry name" value="Vaccinia Virus protein VP39"/>
    <property type="match status" value="1"/>
</dbReference>
<organism evidence="3 4">
    <name type="scientific">Durusdinium trenchii</name>
    <dbReference type="NCBI Taxonomy" id="1381693"/>
    <lineage>
        <taxon>Eukaryota</taxon>
        <taxon>Sar</taxon>
        <taxon>Alveolata</taxon>
        <taxon>Dinophyceae</taxon>
        <taxon>Suessiales</taxon>
        <taxon>Symbiodiniaceae</taxon>
        <taxon>Durusdinium</taxon>
    </lineage>
</organism>
<keyword evidence="4" id="KW-1185">Reference proteome</keyword>
<sequence length="836" mass="94608">MEVFRRRKPRRQDEHFPRQKRFQERHEQISRQRDFNEADTYLPNYQETLVHYHKSFGVLQELFDHRDFIGFAEEIHGCAAIETGPRFLDLGCAPGGFAACLLQDHILGPVSVGYGVSLPPQLGGFQMAITSSRLYVQFQDLLQINSCELMCIDDSIDICVADAQYLSNMFKPQHQASKYRGMKTRSRTLGIWALTVKECQIAFAKLRQSGSFIFRFGWRGVGSADVHPSGEPVHPSLLAKYLQEEEWYTALTHWLFSVLKSLFSTLRPFKSEYVHQADVSFYMVCRNFDREKFKLHDWEVKLQRAYDELTNCEDEAKLVAGLKEAINQGIKAEIDELLEYVGRMRAIGIQSRKVTKPQAFTWKSDAEQKEETTETTSKEEKVSDTDEKAERGKEAKEAVVKSDASTELEERSESSSATTLPSRSADPAEPGEAFAARARVEVPKPPGRCTSQPLQRQQRARLGKGERPSGRRRSDWISWPSPSPTTSTDAIAPHHAGIVDRTPWETGTSGTTQWHSWDASDYEQNAWNFITPEASYSTEMLPKLPMDLDASCGSSAAAHGFDAMYQVEHMDLHLGDASMFEDPMNGHTDVMMLEDSMDSMLVQDGSMSADAMMQADTFGMWCNQVHTVHTGQMANWVQPTYGALPECLPPPPPAPPVLRTTEVISYPPPPQGLLSMPTPAVSSTPQVVPSPPEGDASESAPCVRELEQTEQLSGAPEQEAFDALASEDEDLVLRRRRRRKDRDERHDRDRRREHRGKKDRSVLRAIRLMHREGKGYRPPWYRRFKDIIRSAVLDIHQDSLNALRFGICFAMAWSLCSLIMSMIRFSSQLKASNVGS</sequence>
<dbReference type="Pfam" id="PF01728">
    <property type="entry name" value="FtsJ"/>
    <property type="match status" value="1"/>
</dbReference>
<evidence type="ECO:0000313" key="3">
    <source>
        <dbReference type="EMBL" id="CAK9008819.1"/>
    </source>
</evidence>
<feature type="region of interest" description="Disordered" evidence="1">
    <location>
        <begin position="364"/>
        <end position="491"/>
    </location>
</feature>
<dbReference type="InterPro" id="IPR029063">
    <property type="entry name" value="SAM-dependent_MTases_sf"/>
</dbReference>
<evidence type="ECO:0000313" key="4">
    <source>
        <dbReference type="Proteomes" id="UP001642484"/>
    </source>
</evidence>
<dbReference type="InterPro" id="IPR002877">
    <property type="entry name" value="RNA_MeTrfase_FtsJ_dom"/>
</dbReference>
<protein>
    <recommendedName>
        <fullName evidence="2">Ribosomal RNA methyltransferase FtsJ domain-containing protein</fullName>
    </recommendedName>
</protein>
<accession>A0ABP0J386</accession>
<dbReference type="SUPFAM" id="SSF53335">
    <property type="entry name" value="S-adenosyl-L-methionine-dependent methyltransferases"/>
    <property type="match status" value="1"/>
</dbReference>
<feature type="domain" description="Ribosomal RNA methyltransferase FtsJ" evidence="2">
    <location>
        <begin position="81"/>
        <end position="214"/>
    </location>
</feature>
<feature type="compositionally biased region" description="Basic and acidic residues" evidence="1">
    <location>
        <begin position="463"/>
        <end position="475"/>
    </location>
</feature>
<comment type="caution">
    <text evidence="3">The sequence shown here is derived from an EMBL/GenBank/DDBJ whole genome shotgun (WGS) entry which is preliminary data.</text>
</comment>
<feature type="compositionally biased region" description="Basic residues" evidence="1">
    <location>
        <begin position="1"/>
        <end position="10"/>
    </location>
</feature>
<evidence type="ECO:0000259" key="2">
    <source>
        <dbReference type="Pfam" id="PF01728"/>
    </source>
</evidence>
<feature type="compositionally biased region" description="Low complexity" evidence="1">
    <location>
        <begin position="476"/>
        <end position="491"/>
    </location>
</feature>
<dbReference type="EMBL" id="CAXAMN010004369">
    <property type="protein sequence ID" value="CAK9008819.1"/>
    <property type="molecule type" value="Genomic_DNA"/>
</dbReference>
<dbReference type="Proteomes" id="UP001642484">
    <property type="component" value="Unassembled WGS sequence"/>
</dbReference>
<feature type="compositionally biased region" description="Basic and acidic residues" evidence="1">
    <location>
        <begin position="11"/>
        <end position="29"/>
    </location>
</feature>
<proteinExistence type="predicted"/>
<feature type="region of interest" description="Disordered" evidence="1">
    <location>
        <begin position="661"/>
        <end position="703"/>
    </location>
</feature>
<feature type="compositionally biased region" description="Basic residues" evidence="1">
    <location>
        <begin position="748"/>
        <end position="758"/>
    </location>
</feature>
<name>A0ABP0J386_9DINO</name>
<evidence type="ECO:0000256" key="1">
    <source>
        <dbReference type="SAM" id="MobiDB-lite"/>
    </source>
</evidence>
<feature type="region of interest" description="Disordered" evidence="1">
    <location>
        <begin position="738"/>
        <end position="759"/>
    </location>
</feature>
<reference evidence="3 4" key="1">
    <citation type="submission" date="2024-02" db="EMBL/GenBank/DDBJ databases">
        <authorList>
            <person name="Chen Y."/>
            <person name="Shah S."/>
            <person name="Dougan E. K."/>
            <person name="Thang M."/>
            <person name="Chan C."/>
        </authorList>
    </citation>
    <scope>NUCLEOTIDE SEQUENCE [LARGE SCALE GENOMIC DNA]</scope>
</reference>
<feature type="compositionally biased region" description="Low complexity" evidence="1">
    <location>
        <begin position="677"/>
        <end position="687"/>
    </location>
</feature>
<feature type="region of interest" description="Disordered" evidence="1">
    <location>
        <begin position="1"/>
        <end position="29"/>
    </location>
</feature>
<feature type="compositionally biased region" description="Basic and acidic residues" evidence="1">
    <location>
        <begin position="364"/>
        <end position="400"/>
    </location>
</feature>
<gene>
    <name evidence="3" type="ORF">CCMP2556_LOCUS9398</name>
</gene>